<evidence type="ECO:0000313" key="2">
    <source>
        <dbReference type="Proteomes" id="UP000326198"/>
    </source>
</evidence>
<sequence length="208" mass="23538">MEKTGAHDILMGTFKTLNIDPDHNMRVSIVQSQPVTVDGKHYEASGSSYQSVFNVNAGMIVADNNYSPEYEKPHWPKEAFVPLKQWSGVVFLLWERVAMDDAKDLRHIFRCAVTNPQTLSIMRKAPGEDDNFDYWNKYGPMKRGGRTFRPGSIEYYALLYSPNGRGIGWMLAQHKSQLGLRTVSSITIFGADGEPSLYFKIDPVRQNG</sequence>
<organism evidence="1 2">
    <name type="scientific">Aspergillus bertholletiae</name>
    <dbReference type="NCBI Taxonomy" id="1226010"/>
    <lineage>
        <taxon>Eukaryota</taxon>
        <taxon>Fungi</taxon>
        <taxon>Dikarya</taxon>
        <taxon>Ascomycota</taxon>
        <taxon>Pezizomycotina</taxon>
        <taxon>Eurotiomycetes</taxon>
        <taxon>Eurotiomycetidae</taxon>
        <taxon>Eurotiales</taxon>
        <taxon>Aspergillaceae</taxon>
        <taxon>Aspergillus</taxon>
        <taxon>Aspergillus subgen. Circumdati</taxon>
    </lineage>
</organism>
<proteinExistence type="predicted"/>
<reference evidence="1 2" key="1">
    <citation type="submission" date="2019-04" db="EMBL/GenBank/DDBJ databases">
        <title>Friends and foes A comparative genomics studyof 23 Aspergillus species from section Flavi.</title>
        <authorList>
            <consortium name="DOE Joint Genome Institute"/>
            <person name="Kjaerbolling I."/>
            <person name="Vesth T."/>
            <person name="Frisvad J.C."/>
            <person name="Nybo J.L."/>
            <person name="Theobald S."/>
            <person name="Kildgaard S."/>
            <person name="Isbrandt T."/>
            <person name="Kuo A."/>
            <person name="Sato A."/>
            <person name="Lyhne E.K."/>
            <person name="Kogle M.E."/>
            <person name="Wiebenga A."/>
            <person name="Kun R.S."/>
            <person name="Lubbers R.J."/>
            <person name="Makela M.R."/>
            <person name="Barry K."/>
            <person name="Chovatia M."/>
            <person name="Clum A."/>
            <person name="Daum C."/>
            <person name="Haridas S."/>
            <person name="He G."/>
            <person name="LaButti K."/>
            <person name="Lipzen A."/>
            <person name="Mondo S."/>
            <person name="Riley R."/>
            <person name="Salamov A."/>
            <person name="Simmons B.A."/>
            <person name="Magnuson J.K."/>
            <person name="Henrissat B."/>
            <person name="Mortensen U.H."/>
            <person name="Larsen T.O."/>
            <person name="Devries R.P."/>
            <person name="Grigoriev I.V."/>
            <person name="Machida M."/>
            <person name="Baker S.E."/>
            <person name="Andersen M.R."/>
        </authorList>
    </citation>
    <scope>NUCLEOTIDE SEQUENCE [LARGE SCALE GENOMIC DNA]</scope>
    <source>
        <strain evidence="1 2">IBT 29228</strain>
    </source>
</reference>
<accession>A0A5N7B9G8</accession>
<gene>
    <name evidence="1" type="ORF">BDV26DRAFT_292222</name>
</gene>
<name>A0A5N7B9G8_9EURO</name>
<keyword evidence="2" id="KW-1185">Reference proteome</keyword>
<dbReference type="AlphaFoldDB" id="A0A5N7B9G8"/>
<dbReference type="OrthoDB" id="5337308at2759"/>
<dbReference type="Proteomes" id="UP000326198">
    <property type="component" value="Unassembled WGS sequence"/>
</dbReference>
<protein>
    <submittedName>
        <fullName evidence="1">Uncharacterized protein</fullName>
    </submittedName>
</protein>
<evidence type="ECO:0000313" key="1">
    <source>
        <dbReference type="EMBL" id="KAE8378405.1"/>
    </source>
</evidence>
<dbReference type="EMBL" id="ML736208">
    <property type="protein sequence ID" value="KAE8378405.1"/>
    <property type="molecule type" value="Genomic_DNA"/>
</dbReference>